<feature type="region of interest" description="Disordered" evidence="1">
    <location>
        <begin position="1266"/>
        <end position="1310"/>
    </location>
</feature>
<feature type="region of interest" description="Disordered" evidence="1">
    <location>
        <begin position="1178"/>
        <end position="1200"/>
    </location>
</feature>
<feature type="region of interest" description="Disordered" evidence="1">
    <location>
        <begin position="976"/>
        <end position="1025"/>
    </location>
</feature>
<feature type="compositionally biased region" description="Pro residues" evidence="1">
    <location>
        <begin position="902"/>
        <end position="912"/>
    </location>
</feature>
<organism evidence="3 4">
    <name type="scientific">Amanita thiersii Skay4041</name>
    <dbReference type="NCBI Taxonomy" id="703135"/>
    <lineage>
        <taxon>Eukaryota</taxon>
        <taxon>Fungi</taxon>
        <taxon>Dikarya</taxon>
        <taxon>Basidiomycota</taxon>
        <taxon>Agaricomycotina</taxon>
        <taxon>Agaricomycetes</taxon>
        <taxon>Agaricomycetidae</taxon>
        <taxon>Agaricales</taxon>
        <taxon>Pluteineae</taxon>
        <taxon>Amanitaceae</taxon>
        <taxon>Amanita</taxon>
    </lineage>
</organism>
<feature type="compositionally biased region" description="Polar residues" evidence="1">
    <location>
        <begin position="1271"/>
        <end position="1285"/>
    </location>
</feature>
<evidence type="ECO:0000259" key="2">
    <source>
        <dbReference type="Pfam" id="PF14529"/>
    </source>
</evidence>
<reference evidence="3 4" key="1">
    <citation type="submission" date="2014-02" db="EMBL/GenBank/DDBJ databases">
        <title>Transposable element dynamics among asymbiotic and ectomycorrhizal Amanita fungi.</title>
        <authorList>
            <consortium name="DOE Joint Genome Institute"/>
            <person name="Hess J."/>
            <person name="Skrede I."/>
            <person name="Wolfe B."/>
            <person name="LaButti K."/>
            <person name="Ohm R.A."/>
            <person name="Grigoriev I.V."/>
            <person name="Pringle A."/>
        </authorList>
    </citation>
    <scope>NUCLEOTIDE SEQUENCE [LARGE SCALE GENOMIC DNA]</scope>
    <source>
        <strain evidence="3 4">SKay4041</strain>
    </source>
</reference>
<dbReference type="GO" id="GO:0003824">
    <property type="term" value="F:catalytic activity"/>
    <property type="evidence" value="ECO:0007669"/>
    <property type="project" value="InterPro"/>
</dbReference>
<feature type="region of interest" description="Disordered" evidence="1">
    <location>
        <begin position="886"/>
        <end position="941"/>
    </location>
</feature>
<proteinExistence type="predicted"/>
<dbReference type="STRING" id="703135.A0A2A9N6V9"/>
<feature type="region of interest" description="Disordered" evidence="1">
    <location>
        <begin position="1224"/>
        <end position="1246"/>
    </location>
</feature>
<feature type="compositionally biased region" description="Polar residues" evidence="1">
    <location>
        <begin position="71"/>
        <end position="91"/>
    </location>
</feature>
<dbReference type="Proteomes" id="UP000242287">
    <property type="component" value="Unassembled WGS sequence"/>
</dbReference>
<feature type="region of interest" description="Disordered" evidence="1">
    <location>
        <begin position="696"/>
        <end position="729"/>
    </location>
</feature>
<evidence type="ECO:0000313" key="3">
    <source>
        <dbReference type="EMBL" id="PFH44998.1"/>
    </source>
</evidence>
<feature type="compositionally biased region" description="Polar residues" evidence="1">
    <location>
        <begin position="374"/>
        <end position="383"/>
    </location>
</feature>
<feature type="compositionally biased region" description="Low complexity" evidence="1">
    <location>
        <begin position="51"/>
        <end position="60"/>
    </location>
</feature>
<accession>A0A2A9N6V9</accession>
<feature type="compositionally biased region" description="Basic and acidic residues" evidence="1">
    <location>
        <begin position="1299"/>
        <end position="1308"/>
    </location>
</feature>
<feature type="compositionally biased region" description="Polar residues" evidence="1">
    <location>
        <begin position="1229"/>
        <end position="1242"/>
    </location>
</feature>
<feature type="compositionally biased region" description="Polar residues" evidence="1">
    <location>
        <begin position="976"/>
        <end position="998"/>
    </location>
</feature>
<dbReference type="EMBL" id="KZ302634">
    <property type="protein sequence ID" value="PFH44998.1"/>
    <property type="molecule type" value="Genomic_DNA"/>
</dbReference>
<feature type="compositionally biased region" description="Basic and acidic residues" evidence="1">
    <location>
        <begin position="886"/>
        <end position="895"/>
    </location>
</feature>
<feature type="region of interest" description="Disordered" evidence="1">
    <location>
        <begin position="51"/>
        <end position="92"/>
    </location>
</feature>
<feature type="compositionally biased region" description="Pro residues" evidence="1">
    <location>
        <begin position="704"/>
        <end position="717"/>
    </location>
</feature>
<evidence type="ECO:0000313" key="4">
    <source>
        <dbReference type="Proteomes" id="UP000242287"/>
    </source>
</evidence>
<feature type="region of interest" description="Disordered" evidence="1">
    <location>
        <begin position="362"/>
        <end position="394"/>
    </location>
</feature>
<dbReference type="OrthoDB" id="412006at2759"/>
<evidence type="ECO:0000256" key="1">
    <source>
        <dbReference type="SAM" id="MobiDB-lite"/>
    </source>
</evidence>
<gene>
    <name evidence="3" type="ORF">AMATHDRAFT_10245</name>
</gene>
<protein>
    <recommendedName>
        <fullName evidence="2">Endonuclease/exonuclease/phosphatase domain-containing protein</fullName>
    </recommendedName>
</protein>
<dbReference type="InterPro" id="IPR005135">
    <property type="entry name" value="Endo/exonuclease/phosphatase"/>
</dbReference>
<dbReference type="SUPFAM" id="SSF56219">
    <property type="entry name" value="DNase I-like"/>
    <property type="match status" value="1"/>
</dbReference>
<feature type="domain" description="Endonuclease/exonuclease/phosphatase" evidence="2">
    <location>
        <begin position="1454"/>
        <end position="1572"/>
    </location>
</feature>
<name>A0A2A9N6V9_9AGAR</name>
<keyword evidence="4" id="KW-1185">Reference proteome</keyword>
<dbReference type="Gene3D" id="3.60.10.10">
    <property type="entry name" value="Endonuclease/exonuclease/phosphatase"/>
    <property type="match status" value="1"/>
</dbReference>
<dbReference type="Pfam" id="PF14529">
    <property type="entry name" value="Exo_endo_phos_2"/>
    <property type="match status" value="1"/>
</dbReference>
<feature type="compositionally biased region" description="Basic and acidic residues" evidence="1">
    <location>
        <begin position="915"/>
        <end position="932"/>
    </location>
</feature>
<sequence length="1690" mass="191379">MSNKGYSLSPSPLGIHSPNHFSAAISSLRTTYQEESASQDALQYIDTVLRSRSSSPTSPSQLPHGNHEHPNTNTVLNTGSTSRPRSHSVTPKVSPIVSPIVTRRSPSTGNNDNETGIISRMRSAAFDESQNIAQPIPTHPAPDFLSSDFPDSEINTITGTLLSLPALMDKPQASNFPSSTDPSFVLQNIFATNVNDLLQNKGYVPSSQVKDMGKAIADHVRTCIGSGFDSPQEEKVIQTDLLARMMAYAAIELQTEIADYTVASHGSKIPLIIYRKIQEDWDFSGNSDNHLITNTAKTIQDDLDEAFTNRQHKNIMAITSPAMDFTIQDKHTIMDAITNDTPLPEQWAFVDEKGHKRTTFAWLSGHPSPKKSIAPTTTFSPTIGQKRPLEDEQDNDDLSYADKLEAIKYRLPMPQSTVDANVEAWTKTINKYLDNARRTQSDIHPTTLRARVIQTAERLMKREYFVNRIKKVARTKDHRTLQDFDEERLRSLRNEINLTSNSEDQDTTMIDPPELSKTELIRKSTAIWKNTAKTLRQENILTCKPETLDQATRLLLLNDSTHKYASLSEAEIYDMELDRRDAIIAKITKLNENASKVIQDIKQKSTTTANKGKLALIKKQGWDTAKRVVTQNPTKFSPANLPTPQYLKIVSDIIDNLKDKEDDTWETKILKDVKNKGLQAKALDSRVQTIVRRLNNLPLDLPSTNPPSSPRPPPSPRPLSTVQAEQKDQVMDTADPIPWTDTEDYKQNRQLWINSASETFEKLAPYFQLNERKQKEELFWEAADICTHQDKDLLQLQSISSFTDSNKKRELENMRKLLIDKEYQSLLNATHRQAQNQKKDEFEDYLASKDFDYYVQQTKEQISNPAVPKAKKITLNKLLQEAEKVKWQPKHRVDDDGSILPDSPPPSPPPKQNPKKQDKQKTSFRKAAEQTRKGNTPNTCHLQKLLNELNADNGQKIMKEIHKISEKDKLLSAQKQLTTPTVKPTAPNPTYAQKSAPKNNKDPRKDGAGGWKTVGGNNKITRPTILPPPPNVFKFFVTDDENTLPNKRQTEEELTSALNNIISENVEWLLELGSNHIKSANWSKDPKAIVVTMTRNIDKDRTDDLPDGKAAFDTLKEVVMDLFPGSTLANRKPRSKLKFTRVPTQHSDGLPMDNGLLYHYIRKHPNFENVHFSLTPRFERPHPLKPGQTVPSPKNALDQWSSSMETPAYVRNSFSDHLTTKRIAPFANGGTTPQSSANSRRTSALDAEAHTRLRCTQQHATCARKARYARSNASKQQSRTICVHQSTERKKQGTTRNSEGSKSDEHQYRTQRRRATTFPQDLMNDHPQKAEIFAATYGNIACQNVAKNIKHLHGLLDSLANTTDILMVQETPFYLVKHAPSFLPDGKPVYGSVVHPAWTCAHSFNIYQDTSQVATFVNNRLLTNHSLFVDTDSFRHHNILVTKITNNITEKTSTIINVYNNPYKGPKNDAVKCLINGLPACQDVNVIQGDFNLHHTAWDTLVNETPELGTALLHATFIQGLSLISPPSFPTHYSKHHTNRVLDLAFTRDHTRTQTTCSVELEKRGSSDHALISIKWKMESDPYRPPYIKKDSKEELSFLTEIGDKEWWSPPDETLSETEQTKIAQRNFTTLYETIHESWQINSKTGSVKHPMPWWNKQCQKAKDEVSRVPTQQNRQEYQTQIHLAHQSYY</sequence>
<dbReference type="InterPro" id="IPR036691">
    <property type="entry name" value="Endo/exonu/phosph_ase_sf"/>
</dbReference>